<sequence length="44" mass="4465">MAVADQFASDCPSYLAGSCDGDAHQISLGPDSNADSTASRSSEE</sequence>
<name>A0A6J7IIK2_9ZZZZ</name>
<organism evidence="2">
    <name type="scientific">freshwater metagenome</name>
    <dbReference type="NCBI Taxonomy" id="449393"/>
    <lineage>
        <taxon>unclassified sequences</taxon>
        <taxon>metagenomes</taxon>
        <taxon>ecological metagenomes</taxon>
    </lineage>
</organism>
<dbReference type="AlphaFoldDB" id="A0A6J7IIK2"/>
<reference evidence="2" key="1">
    <citation type="submission" date="2020-05" db="EMBL/GenBank/DDBJ databases">
        <authorList>
            <person name="Chiriac C."/>
            <person name="Salcher M."/>
            <person name="Ghai R."/>
            <person name="Kavagutti S V."/>
        </authorList>
    </citation>
    <scope>NUCLEOTIDE SEQUENCE</scope>
</reference>
<protein>
    <submittedName>
        <fullName evidence="2">Unannotated protein</fullName>
    </submittedName>
</protein>
<accession>A0A6J7IIK2</accession>
<proteinExistence type="predicted"/>
<evidence type="ECO:0000256" key="1">
    <source>
        <dbReference type="SAM" id="MobiDB-lite"/>
    </source>
</evidence>
<gene>
    <name evidence="2" type="ORF">UFOPK3772_00246</name>
</gene>
<dbReference type="EMBL" id="CAFBNE010000005">
    <property type="protein sequence ID" value="CAB4930929.1"/>
    <property type="molecule type" value="Genomic_DNA"/>
</dbReference>
<evidence type="ECO:0000313" key="2">
    <source>
        <dbReference type="EMBL" id="CAB4930929.1"/>
    </source>
</evidence>
<feature type="region of interest" description="Disordered" evidence="1">
    <location>
        <begin position="22"/>
        <end position="44"/>
    </location>
</feature>
<feature type="compositionally biased region" description="Polar residues" evidence="1">
    <location>
        <begin position="33"/>
        <end position="44"/>
    </location>
</feature>